<organism evidence="3 4">
    <name type="scientific">Ascaris lumbricoides</name>
    <name type="common">Giant roundworm</name>
    <dbReference type="NCBI Taxonomy" id="6252"/>
    <lineage>
        <taxon>Eukaryota</taxon>
        <taxon>Metazoa</taxon>
        <taxon>Ecdysozoa</taxon>
        <taxon>Nematoda</taxon>
        <taxon>Chromadorea</taxon>
        <taxon>Rhabditida</taxon>
        <taxon>Spirurina</taxon>
        <taxon>Ascaridomorpha</taxon>
        <taxon>Ascaridoidea</taxon>
        <taxon>Ascarididae</taxon>
        <taxon>Ascaris</taxon>
    </lineage>
</organism>
<sequence>MKTEPSRGSLLMSHAELIAPLTNNPKRRILRGRKIISLEQVIEEMKADICISAESSNNSESLKNANEINGWKIERQELIRRRAAIREQQRLIHSQVRQSFDPQQYIGGKEVETQLISGGHKNSAMIGRELTKAHALQEVGCNSAAMNLEAARRGFGNKEARRRSKVDAGTKGVTGELYTIATNNKVVQETTSEAPAMLEDEEEPMEIDSTLIEAERSRRKSAMPIELLRRKDGSTRSGSDHFMHRQHPTAAGRYSTGPFKLAGSDVKDLPKEVVKAIEETELENMHNTGDHNATFTVTDPKARNIAQQMMSEEEIAARALIGLSEAANKEAYLASMPAGDASSTLGKRYLMEFFCYLQEVTIISRAMELDESSALKQAPKSRWDDTTIIENQGKARMISDHSSLSAMNATRSMRDELLNILDVTYGGHPIVPKTNRTLLSFKTPKKTAAIPSMKTRTQNVTSCKSASKQTRSAKQGRFSGRVTSTPNEVEAHVCPRFAAHQAASATPNRFYLFVISCSLLFQFSITSINYFDESCLLINFIVLLITYFVYF</sequence>
<keyword evidence="2" id="KW-1133">Transmembrane helix</keyword>
<dbReference type="WBParaSite" id="ALUE_0002065601-mRNA-1">
    <property type="protein sequence ID" value="ALUE_0002065601-mRNA-1"/>
    <property type="gene ID" value="ALUE_0002065601"/>
</dbReference>
<feature type="compositionally biased region" description="Basic and acidic residues" evidence="1">
    <location>
        <begin position="229"/>
        <end position="243"/>
    </location>
</feature>
<evidence type="ECO:0000313" key="3">
    <source>
        <dbReference type="Proteomes" id="UP000036681"/>
    </source>
</evidence>
<protein>
    <submittedName>
        <fullName evidence="4">C2H2-type domain-containing protein</fullName>
    </submittedName>
</protein>
<dbReference type="Proteomes" id="UP000036681">
    <property type="component" value="Unplaced"/>
</dbReference>
<proteinExistence type="predicted"/>
<feature type="compositionally biased region" description="Polar residues" evidence="1">
    <location>
        <begin position="460"/>
        <end position="473"/>
    </location>
</feature>
<evidence type="ECO:0000313" key="4">
    <source>
        <dbReference type="WBParaSite" id="ALUE_0002065601-mRNA-1"/>
    </source>
</evidence>
<reference evidence="4" key="1">
    <citation type="submission" date="2017-02" db="UniProtKB">
        <authorList>
            <consortium name="WormBaseParasite"/>
        </authorList>
    </citation>
    <scope>IDENTIFICATION</scope>
</reference>
<accession>A0A0M3IPH8</accession>
<feature type="region of interest" description="Disordered" evidence="1">
    <location>
        <begin position="460"/>
        <end position="481"/>
    </location>
</feature>
<feature type="region of interest" description="Disordered" evidence="1">
    <location>
        <begin position="229"/>
        <end position="257"/>
    </location>
</feature>
<feature type="transmembrane region" description="Helical" evidence="2">
    <location>
        <begin position="535"/>
        <end position="550"/>
    </location>
</feature>
<name>A0A0M3IPH8_ASCLU</name>
<evidence type="ECO:0000256" key="2">
    <source>
        <dbReference type="SAM" id="Phobius"/>
    </source>
</evidence>
<dbReference type="AlphaFoldDB" id="A0A0M3IPH8"/>
<keyword evidence="2" id="KW-0472">Membrane</keyword>
<keyword evidence="3" id="KW-1185">Reference proteome</keyword>
<evidence type="ECO:0000256" key="1">
    <source>
        <dbReference type="SAM" id="MobiDB-lite"/>
    </source>
</evidence>
<keyword evidence="2" id="KW-0812">Transmembrane</keyword>